<evidence type="ECO:0000313" key="1">
    <source>
        <dbReference type="EMBL" id="KAF2605564.1"/>
    </source>
</evidence>
<name>A0A3N6U7Z3_BRACR</name>
<proteinExistence type="predicted"/>
<gene>
    <name evidence="1" type="ORF">F2Q70_00027281</name>
</gene>
<accession>A0A3N6U7Z3</accession>
<dbReference type="AlphaFoldDB" id="A0A3N6U7Z3"/>
<dbReference type="EMBL" id="QGKY02000094">
    <property type="protein sequence ID" value="KAF2605564.1"/>
    <property type="molecule type" value="Genomic_DNA"/>
</dbReference>
<reference evidence="1" key="1">
    <citation type="submission" date="2019-12" db="EMBL/GenBank/DDBJ databases">
        <title>Genome sequencing and annotation of Brassica cretica.</title>
        <authorList>
            <person name="Studholme D.J."/>
            <person name="Sarris P.F."/>
        </authorList>
    </citation>
    <scope>NUCLEOTIDE SEQUENCE</scope>
    <source>
        <strain evidence="1">PFS-102/07</strain>
        <tissue evidence="1">Leaf</tissue>
    </source>
</reference>
<organism evidence="1">
    <name type="scientific">Brassica cretica</name>
    <name type="common">Mustard</name>
    <dbReference type="NCBI Taxonomy" id="69181"/>
    <lineage>
        <taxon>Eukaryota</taxon>
        <taxon>Viridiplantae</taxon>
        <taxon>Streptophyta</taxon>
        <taxon>Embryophyta</taxon>
        <taxon>Tracheophyta</taxon>
        <taxon>Spermatophyta</taxon>
        <taxon>Magnoliopsida</taxon>
        <taxon>eudicotyledons</taxon>
        <taxon>Gunneridae</taxon>
        <taxon>Pentapetalae</taxon>
        <taxon>rosids</taxon>
        <taxon>malvids</taxon>
        <taxon>Brassicales</taxon>
        <taxon>Brassicaceae</taxon>
        <taxon>Brassiceae</taxon>
        <taxon>Brassica</taxon>
    </lineage>
</organism>
<comment type="caution">
    <text evidence="1">The sequence shown here is derived from an EMBL/GenBank/DDBJ whole genome shotgun (WGS) entry which is preliminary data.</text>
</comment>
<sequence length="55" mass="6289">MKSKDTGNVKILDRRRFASATSSGNHVVLKIEYAVKSTTRLLRARSQNLKRRCNL</sequence>
<protein>
    <submittedName>
        <fullName evidence="1">Uncharacterized protein</fullName>
    </submittedName>
</protein>